<feature type="compositionally biased region" description="Pro residues" evidence="1">
    <location>
        <begin position="53"/>
        <end position="72"/>
    </location>
</feature>
<feature type="chain" id="PRO_5047321903" description="Secreted protein" evidence="2">
    <location>
        <begin position="26"/>
        <end position="166"/>
    </location>
</feature>
<evidence type="ECO:0000313" key="4">
    <source>
        <dbReference type="Proteomes" id="UP001501323"/>
    </source>
</evidence>
<keyword evidence="2" id="KW-0732">Signal</keyword>
<evidence type="ECO:0000313" key="3">
    <source>
        <dbReference type="EMBL" id="GAA4870499.1"/>
    </source>
</evidence>
<feature type="compositionally biased region" description="Low complexity" evidence="1">
    <location>
        <begin position="37"/>
        <end position="52"/>
    </location>
</feature>
<comment type="caution">
    <text evidence="3">The sequence shown here is derived from an EMBL/GenBank/DDBJ whole genome shotgun (WGS) entry which is preliminary data.</text>
</comment>
<organism evidence="3 4">
    <name type="scientific">Luteimonas vadosa</name>
    <dbReference type="NCBI Taxonomy" id="1165507"/>
    <lineage>
        <taxon>Bacteria</taxon>
        <taxon>Pseudomonadati</taxon>
        <taxon>Pseudomonadota</taxon>
        <taxon>Gammaproteobacteria</taxon>
        <taxon>Lysobacterales</taxon>
        <taxon>Lysobacteraceae</taxon>
        <taxon>Luteimonas</taxon>
    </lineage>
</organism>
<dbReference type="Proteomes" id="UP001501323">
    <property type="component" value="Unassembled WGS sequence"/>
</dbReference>
<name>A0ABP9EA29_9GAMM</name>
<accession>A0ABP9EA29</accession>
<gene>
    <name evidence="3" type="ORF">GCM10023332_23840</name>
</gene>
<dbReference type="EMBL" id="BAABJY010000003">
    <property type="protein sequence ID" value="GAA4870499.1"/>
    <property type="molecule type" value="Genomic_DNA"/>
</dbReference>
<keyword evidence="4" id="KW-1185">Reference proteome</keyword>
<proteinExistence type="predicted"/>
<evidence type="ECO:0000256" key="1">
    <source>
        <dbReference type="SAM" id="MobiDB-lite"/>
    </source>
</evidence>
<sequence>MPHAIGTRVLPGCLCLFLALTGCTAPSPDDTRMSSEAPTPTTTERAPVATAPAPGPAPAPPPARTAPPPPAKAPRMSDPMPAVEVPSPVAIDYSCRTDSDCTVKNVGNCCGMMPACVNKGSPTDPAAVQAECNKQGVASVCGFREISACSCVSNRCQDQSSAPVTR</sequence>
<feature type="region of interest" description="Disordered" evidence="1">
    <location>
        <begin position="25"/>
        <end position="83"/>
    </location>
</feature>
<evidence type="ECO:0008006" key="5">
    <source>
        <dbReference type="Google" id="ProtNLM"/>
    </source>
</evidence>
<evidence type="ECO:0000256" key="2">
    <source>
        <dbReference type="SAM" id="SignalP"/>
    </source>
</evidence>
<feature type="signal peptide" evidence="2">
    <location>
        <begin position="1"/>
        <end position="25"/>
    </location>
</feature>
<reference evidence="4" key="1">
    <citation type="journal article" date="2019" name="Int. J. Syst. Evol. Microbiol.">
        <title>The Global Catalogue of Microorganisms (GCM) 10K type strain sequencing project: providing services to taxonomists for standard genome sequencing and annotation.</title>
        <authorList>
            <consortium name="The Broad Institute Genomics Platform"/>
            <consortium name="The Broad Institute Genome Sequencing Center for Infectious Disease"/>
            <person name="Wu L."/>
            <person name="Ma J."/>
        </authorList>
    </citation>
    <scope>NUCLEOTIDE SEQUENCE [LARGE SCALE GENOMIC DNA]</scope>
    <source>
        <strain evidence="4">JCM 18392</strain>
    </source>
</reference>
<protein>
    <recommendedName>
        <fullName evidence="5">Secreted protein</fullName>
    </recommendedName>
</protein>